<gene>
    <name evidence="12" type="ORF">GDO86_006817</name>
</gene>
<keyword evidence="2 10" id="KW-1003">Cell membrane</keyword>
<feature type="domain" description="G-protein coupled receptors family 1 profile" evidence="11">
    <location>
        <begin position="9"/>
        <end position="252"/>
    </location>
</feature>
<accession>A0A8T2JD27</accession>
<feature type="transmembrane region" description="Helical" evidence="10">
    <location>
        <begin position="26"/>
        <end position="50"/>
    </location>
</feature>
<comment type="subcellular location">
    <subcellularLocation>
        <location evidence="1 10">Cell membrane</location>
        <topology evidence="1 10">Multi-pass membrane protein</topology>
    </subcellularLocation>
</comment>
<dbReference type="GO" id="GO:0004984">
    <property type="term" value="F:olfactory receptor activity"/>
    <property type="evidence" value="ECO:0007669"/>
    <property type="project" value="InterPro"/>
</dbReference>
<dbReference type="PROSITE" id="PS50262">
    <property type="entry name" value="G_PROTEIN_RECEP_F1_2"/>
    <property type="match status" value="1"/>
</dbReference>
<evidence type="ECO:0000256" key="2">
    <source>
        <dbReference type="ARBA" id="ARBA00022475"/>
    </source>
</evidence>
<evidence type="ECO:0000256" key="10">
    <source>
        <dbReference type="RuleBase" id="RU363047"/>
    </source>
</evidence>
<evidence type="ECO:0000313" key="13">
    <source>
        <dbReference type="Proteomes" id="UP000812440"/>
    </source>
</evidence>
<dbReference type="GO" id="GO:0005886">
    <property type="term" value="C:plasma membrane"/>
    <property type="evidence" value="ECO:0007669"/>
    <property type="project" value="UniProtKB-SubCell"/>
</dbReference>
<dbReference type="Proteomes" id="UP000812440">
    <property type="component" value="Chromosome 3"/>
</dbReference>
<evidence type="ECO:0000256" key="9">
    <source>
        <dbReference type="RuleBase" id="RU000688"/>
    </source>
</evidence>
<proteinExistence type="inferred from homology"/>
<dbReference type="InterPro" id="IPR017452">
    <property type="entry name" value="GPCR_Rhodpsn_7TM"/>
</dbReference>
<reference evidence="12" key="1">
    <citation type="thesis" date="2020" institute="ProQuest LLC" country="789 East Eisenhower Parkway, Ann Arbor, MI, USA">
        <title>Comparative Genomics and Chromosome Evolution.</title>
        <authorList>
            <person name="Mudd A.B."/>
        </authorList>
    </citation>
    <scope>NUCLEOTIDE SEQUENCE</scope>
    <source>
        <strain evidence="12">Female2</strain>
        <tissue evidence="12">Blood</tissue>
    </source>
</reference>
<evidence type="ECO:0000256" key="1">
    <source>
        <dbReference type="ARBA" id="ARBA00004651"/>
    </source>
</evidence>
<keyword evidence="4 10" id="KW-1133">Transmembrane helix</keyword>
<keyword evidence="8 9" id="KW-0807">Transducer</keyword>
<dbReference type="InterPro" id="IPR000276">
    <property type="entry name" value="GPCR_Rhodpsn"/>
</dbReference>
<protein>
    <recommendedName>
        <fullName evidence="10">Olfactory receptor</fullName>
    </recommendedName>
</protein>
<evidence type="ECO:0000256" key="3">
    <source>
        <dbReference type="ARBA" id="ARBA00022692"/>
    </source>
</evidence>
<keyword evidence="6 10" id="KW-0472">Membrane</keyword>
<keyword evidence="5 9" id="KW-0297">G-protein coupled receptor</keyword>
<feature type="transmembrane region" description="Helical" evidence="10">
    <location>
        <begin position="159"/>
        <end position="187"/>
    </location>
</feature>
<keyword evidence="7 9" id="KW-0675">Receptor</keyword>
<dbReference type="GO" id="GO:0004930">
    <property type="term" value="F:G protein-coupled receptor activity"/>
    <property type="evidence" value="ECO:0007669"/>
    <property type="project" value="UniProtKB-KW"/>
</dbReference>
<feature type="transmembrane region" description="Helical" evidence="10">
    <location>
        <begin position="234"/>
        <end position="254"/>
    </location>
</feature>
<keyword evidence="3 9" id="KW-0812">Transmembrane</keyword>
<dbReference type="PROSITE" id="PS00237">
    <property type="entry name" value="G_PROTEIN_RECEP_F1_1"/>
    <property type="match status" value="1"/>
</dbReference>
<dbReference type="PANTHER" id="PTHR48018">
    <property type="entry name" value="OLFACTORY RECEPTOR"/>
    <property type="match status" value="1"/>
</dbReference>
<feature type="transmembrane region" description="Helical" evidence="10">
    <location>
        <begin position="199"/>
        <end position="222"/>
    </location>
</feature>
<evidence type="ECO:0000256" key="7">
    <source>
        <dbReference type="ARBA" id="ARBA00023170"/>
    </source>
</evidence>
<comment type="similarity">
    <text evidence="9">Belongs to the G-protein coupled receptor 1 family.</text>
</comment>
<organism evidence="12 13">
    <name type="scientific">Hymenochirus boettgeri</name>
    <name type="common">Congo dwarf clawed frog</name>
    <dbReference type="NCBI Taxonomy" id="247094"/>
    <lineage>
        <taxon>Eukaryota</taxon>
        <taxon>Metazoa</taxon>
        <taxon>Chordata</taxon>
        <taxon>Craniata</taxon>
        <taxon>Vertebrata</taxon>
        <taxon>Euteleostomi</taxon>
        <taxon>Amphibia</taxon>
        <taxon>Batrachia</taxon>
        <taxon>Anura</taxon>
        <taxon>Pipoidea</taxon>
        <taxon>Pipidae</taxon>
        <taxon>Pipinae</taxon>
        <taxon>Hymenochirus</taxon>
    </lineage>
</organism>
<dbReference type="SUPFAM" id="SSF81321">
    <property type="entry name" value="Family A G protein-coupled receptor-like"/>
    <property type="match status" value="1"/>
</dbReference>
<evidence type="ECO:0000259" key="11">
    <source>
        <dbReference type="PROSITE" id="PS50262"/>
    </source>
</evidence>
<dbReference type="Gene3D" id="1.20.1070.10">
    <property type="entry name" value="Rhodopsin 7-helix transmembrane proteins"/>
    <property type="match status" value="1"/>
</dbReference>
<dbReference type="AlphaFoldDB" id="A0A8T2JD27"/>
<keyword evidence="13" id="KW-1185">Reference proteome</keyword>
<evidence type="ECO:0000313" key="12">
    <source>
        <dbReference type="EMBL" id="KAG8441210.1"/>
    </source>
</evidence>
<evidence type="ECO:0000256" key="8">
    <source>
        <dbReference type="ARBA" id="ARBA00023224"/>
    </source>
</evidence>
<evidence type="ECO:0000256" key="4">
    <source>
        <dbReference type="ARBA" id="ARBA00022989"/>
    </source>
</evidence>
<sequence length="272" mass="31030">MQKINRSEDSMFILDGLTDDPKLEKALFVIFLFIYIFTILGNSGLIVLIIKSPNLDIPMTLSDLLSEEKTISLLACGIQMYFYSFFIITECLLIATVAYDRYAAIYRPLLYHIIMKRQTCADLNTMSHSYCNDHQISHFYCDPAPVLKLSCSDTSMTELVIVLLVGVNSAICVLTITASYSYIFSAILRIKSSQGRQKAFLTCSSHLISVVTLFGTLFYMYLRPNSSYLNDQDKVVSVFYTLIMPMLNPIIYSLRNKDVRKASMKIIKFIRH</sequence>
<dbReference type="PRINTS" id="PR00237">
    <property type="entry name" value="GPCRRHODOPSN"/>
</dbReference>
<dbReference type="EMBL" id="JAACNH010000006">
    <property type="protein sequence ID" value="KAG8441210.1"/>
    <property type="molecule type" value="Genomic_DNA"/>
</dbReference>
<dbReference type="Pfam" id="PF13853">
    <property type="entry name" value="7tm_4"/>
    <property type="match status" value="1"/>
</dbReference>
<evidence type="ECO:0000256" key="6">
    <source>
        <dbReference type="ARBA" id="ARBA00023136"/>
    </source>
</evidence>
<dbReference type="PRINTS" id="PR00245">
    <property type="entry name" value="OLFACTORYR"/>
</dbReference>
<comment type="caution">
    <text evidence="12">The sequence shown here is derived from an EMBL/GenBank/DDBJ whole genome shotgun (WGS) entry which is preliminary data.</text>
</comment>
<name>A0A8T2JD27_9PIPI</name>
<feature type="transmembrane region" description="Helical" evidence="10">
    <location>
        <begin position="71"/>
        <end position="99"/>
    </location>
</feature>
<evidence type="ECO:0000256" key="5">
    <source>
        <dbReference type="ARBA" id="ARBA00023040"/>
    </source>
</evidence>
<dbReference type="FunFam" id="1.20.1070.10:FF:000015">
    <property type="entry name" value="Olfactory receptor"/>
    <property type="match status" value="1"/>
</dbReference>
<keyword evidence="10" id="KW-0716">Sensory transduction</keyword>
<dbReference type="OrthoDB" id="9615015at2759"/>
<keyword evidence="10" id="KW-0552">Olfaction</keyword>
<dbReference type="InterPro" id="IPR000725">
    <property type="entry name" value="Olfact_rcpt"/>
</dbReference>